<dbReference type="Pfam" id="PF25597">
    <property type="entry name" value="SH3_retrovirus"/>
    <property type="match status" value="1"/>
</dbReference>
<dbReference type="InterPro" id="IPR057670">
    <property type="entry name" value="SH3_retrovirus"/>
</dbReference>
<name>A0A371GTX2_MUCPR</name>
<keyword evidence="6" id="KW-1185">Reference proteome</keyword>
<evidence type="ECO:0000313" key="6">
    <source>
        <dbReference type="Proteomes" id="UP000257109"/>
    </source>
</evidence>
<dbReference type="Proteomes" id="UP000257109">
    <property type="component" value="Unassembled WGS sequence"/>
</dbReference>
<feature type="non-terminal residue" evidence="5">
    <location>
        <position position="1"/>
    </location>
</feature>
<evidence type="ECO:0000259" key="4">
    <source>
        <dbReference type="Pfam" id="PF25597"/>
    </source>
</evidence>
<dbReference type="GO" id="GO:0046872">
    <property type="term" value="F:metal ion binding"/>
    <property type="evidence" value="ECO:0007669"/>
    <property type="project" value="UniProtKB-KW"/>
</dbReference>
<feature type="domain" description="Retroviral polymerase SH3-like" evidence="4">
    <location>
        <begin position="137"/>
        <end position="185"/>
    </location>
</feature>
<dbReference type="InterPro" id="IPR036397">
    <property type="entry name" value="RNaseH_sf"/>
</dbReference>
<dbReference type="STRING" id="157652.A0A371GTX2"/>
<dbReference type="InterPro" id="IPR039537">
    <property type="entry name" value="Retrotran_Ty1/copia-like"/>
</dbReference>
<dbReference type="OrthoDB" id="8048545at2759"/>
<evidence type="ECO:0000256" key="2">
    <source>
        <dbReference type="ARBA" id="ARBA00022801"/>
    </source>
</evidence>
<evidence type="ECO:0000259" key="3">
    <source>
        <dbReference type="Pfam" id="PF07727"/>
    </source>
</evidence>
<dbReference type="SUPFAM" id="SSF53098">
    <property type="entry name" value="Ribonuclease H-like"/>
    <property type="match status" value="1"/>
</dbReference>
<evidence type="ECO:0000256" key="1">
    <source>
        <dbReference type="ARBA" id="ARBA00022723"/>
    </source>
</evidence>
<proteinExistence type="predicted"/>
<dbReference type="PANTHER" id="PTHR42648">
    <property type="entry name" value="TRANSPOSASE, PUTATIVE-RELATED"/>
    <property type="match status" value="1"/>
</dbReference>
<comment type="caution">
    <text evidence="5">The sequence shown here is derived from an EMBL/GenBank/DDBJ whole genome shotgun (WGS) entry which is preliminary data.</text>
</comment>
<organism evidence="5 6">
    <name type="scientific">Mucuna pruriens</name>
    <name type="common">Velvet bean</name>
    <name type="synonym">Dolichos pruriens</name>
    <dbReference type="NCBI Taxonomy" id="157652"/>
    <lineage>
        <taxon>Eukaryota</taxon>
        <taxon>Viridiplantae</taxon>
        <taxon>Streptophyta</taxon>
        <taxon>Embryophyta</taxon>
        <taxon>Tracheophyta</taxon>
        <taxon>Spermatophyta</taxon>
        <taxon>Magnoliopsida</taxon>
        <taxon>eudicotyledons</taxon>
        <taxon>Gunneridae</taxon>
        <taxon>Pentapetalae</taxon>
        <taxon>rosids</taxon>
        <taxon>fabids</taxon>
        <taxon>Fabales</taxon>
        <taxon>Fabaceae</taxon>
        <taxon>Papilionoideae</taxon>
        <taxon>50 kb inversion clade</taxon>
        <taxon>NPAAA clade</taxon>
        <taxon>indigoferoid/millettioid clade</taxon>
        <taxon>Phaseoleae</taxon>
        <taxon>Mucuna</taxon>
    </lineage>
</organism>
<dbReference type="Gene3D" id="3.30.420.10">
    <property type="entry name" value="Ribonuclease H-like superfamily/Ribonuclease H"/>
    <property type="match status" value="1"/>
</dbReference>
<dbReference type="GO" id="GO:0003676">
    <property type="term" value="F:nucleic acid binding"/>
    <property type="evidence" value="ECO:0007669"/>
    <property type="project" value="InterPro"/>
</dbReference>
<dbReference type="InterPro" id="IPR013103">
    <property type="entry name" value="RVT_2"/>
</dbReference>
<sequence>MHNVVRGLSRIIYKVDLLCDAYQKGKQIRGSFESKNIISTYKPIELLHINLFGPTGTSSLGGKHYGIFYEEHGIHHNFSYPRTPQQNGIERKNRSIQEMVKTMLNDFNFPKYFWTPYECERVDNPTFLNSTLSDVDNLDKFDPKSDKGIFIRYLTTSKAYRVYNSKTLKVEESIHVKFNDSKPNKELLELTEPFVELNIEELYTTSKELIELELDQPSKTKLKWLYYQKLNPRIWILAMHEELDWFQKNDVWKLVSPPNDKFIIGTKWIFRNKLDENGKVMHNKTRLVAQGYSQQEGINFIELLLL</sequence>
<dbReference type="InterPro" id="IPR012337">
    <property type="entry name" value="RNaseH-like_sf"/>
</dbReference>
<keyword evidence="2" id="KW-0378">Hydrolase</keyword>
<gene>
    <name evidence="5" type="ORF">CR513_23676</name>
</gene>
<dbReference type="PANTHER" id="PTHR42648:SF21">
    <property type="entry name" value="CYSTEINE-RICH RLK (RECEPTOR-LIKE PROTEIN KINASE) 8"/>
    <property type="match status" value="1"/>
</dbReference>
<reference evidence="5" key="1">
    <citation type="submission" date="2018-05" db="EMBL/GenBank/DDBJ databases">
        <title>Draft genome of Mucuna pruriens seed.</title>
        <authorList>
            <person name="Nnadi N.E."/>
            <person name="Vos R."/>
            <person name="Hasami M.H."/>
            <person name="Devisetty U.K."/>
            <person name="Aguiy J.C."/>
        </authorList>
    </citation>
    <scope>NUCLEOTIDE SEQUENCE [LARGE SCALE GENOMIC DNA]</scope>
    <source>
        <strain evidence="5">JCA_2017</strain>
    </source>
</reference>
<keyword evidence="1" id="KW-0479">Metal-binding</keyword>
<feature type="domain" description="Reverse transcriptase Ty1/copia-type" evidence="3">
    <location>
        <begin position="249"/>
        <end position="302"/>
    </location>
</feature>
<dbReference type="AlphaFoldDB" id="A0A371GTX2"/>
<dbReference type="Pfam" id="PF07727">
    <property type="entry name" value="RVT_2"/>
    <property type="match status" value="1"/>
</dbReference>
<accession>A0A371GTX2</accession>
<dbReference type="EMBL" id="QJKJ01004478">
    <property type="protein sequence ID" value="RDX93990.1"/>
    <property type="molecule type" value="Genomic_DNA"/>
</dbReference>
<dbReference type="GO" id="GO:0016787">
    <property type="term" value="F:hydrolase activity"/>
    <property type="evidence" value="ECO:0007669"/>
    <property type="project" value="UniProtKB-KW"/>
</dbReference>
<evidence type="ECO:0000313" key="5">
    <source>
        <dbReference type="EMBL" id="RDX93990.1"/>
    </source>
</evidence>
<protein>
    <submittedName>
        <fullName evidence="5">Mitochondrial protein</fullName>
    </submittedName>
</protein>